<name>A0AAP4EZM0_9FIRM</name>
<accession>A0AAP4EZM0</accession>
<gene>
    <name evidence="1" type="ORF">QJ036_12185</name>
</gene>
<dbReference type="SUPFAM" id="SSF88659">
    <property type="entry name" value="Sigma3 and sigma4 domains of RNA polymerase sigma factors"/>
    <property type="match status" value="1"/>
</dbReference>
<evidence type="ECO:0008006" key="3">
    <source>
        <dbReference type="Google" id="ProtNLM"/>
    </source>
</evidence>
<dbReference type="RefSeq" id="WP_283231634.1">
    <property type="nucleotide sequence ID" value="NZ_JASGBQ010000027.1"/>
</dbReference>
<comment type="caution">
    <text evidence="1">The sequence shown here is derived from an EMBL/GenBank/DDBJ whole genome shotgun (WGS) entry which is preliminary data.</text>
</comment>
<dbReference type="InterPro" id="IPR013324">
    <property type="entry name" value="RNA_pol_sigma_r3/r4-like"/>
</dbReference>
<reference evidence="1 2" key="1">
    <citation type="submission" date="2023-05" db="EMBL/GenBank/DDBJ databases">
        <title>[ruminococcus] sp. nov., isolated from a pig farm feces dump.</title>
        <authorList>
            <person name="Chang Y.-H."/>
        </authorList>
    </citation>
    <scope>NUCLEOTIDE SEQUENCE [LARGE SCALE GENOMIC DNA]</scope>
    <source>
        <strain evidence="1 2">YH-rum2234</strain>
    </source>
</reference>
<sequence length="140" mass="16679">MIFKYEMACREAGMTDEQIREIYNLFNADYQRLFRRKKAKERSKLDFLAVEGMRGPDGEFGTFEIPDESVDIEEEIIHKLELERLREVLAMLTEEDRRFILEYFEGKGRFLDELAARYGLTRNQAIGKKKAIIRLLKELY</sequence>
<dbReference type="Proteomes" id="UP001300383">
    <property type="component" value="Unassembled WGS sequence"/>
</dbReference>
<keyword evidence="2" id="KW-1185">Reference proteome</keyword>
<evidence type="ECO:0000313" key="2">
    <source>
        <dbReference type="Proteomes" id="UP001300383"/>
    </source>
</evidence>
<evidence type="ECO:0000313" key="1">
    <source>
        <dbReference type="EMBL" id="MDI9243206.1"/>
    </source>
</evidence>
<protein>
    <recommendedName>
        <fullName evidence="3">Sigma-70 family RNA polymerase sigma factor</fullName>
    </recommendedName>
</protein>
<dbReference type="EMBL" id="JASGBQ010000027">
    <property type="protein sequence ID" value="MDI9243206.1"/>
    <property type="molecule type" value="Genomic_DNA"/>
</dbReference>
<dbReference type="Gene3D" id="1.20.140.160">
    <property type="match status" value="1"/>
</dbReference>
<proteinExistence type="predicted"/>
<dbReference type="AlphaFoldDB" id="A0AAP4EZM0"/>
<organism evidence="1 2">
    <name type="scientific">Fusibacillus kribbianus</name>
    <dbReference type="NCBI Taxonomy" id="3044208"/>
    <lineage>
        <taxon>Bacteria</taxon>
        <taxon>Bacillati</taxon>
        <taxon>Bacillota</taxon>
        <taxon>Clostridia</taxon>
        <taxon>Lachnospirales</taxon>
        <taxon>Lachnospiraceae</taxon>
        <taxon>Fusibacillus</taxon>
    </lineage>
</organism>